<dbReference type="eggNOG" id="ENOG502QQEW">
    <property type="taxonomic scope" value="Eukaryota"/>
</dbReference>
<feature type="domain" description="Bulb-type lectin" evidence="4">
    <location>
        <begin position="36"/>
        <end position="154"/>
    </location>
</feature>
<keyword evidence="3" id="KW-0325">Glycoprotein</keyword>
<reference evidence="5 8" key="1">
    <citation type="journal article" date="2011" name="Nature">
        <title>The Medicago genome provides insight into the evolution of rhizobial symbioses.</title>
        <authorList>
            <person name="Young N.D."/>
            <person name="Debelle F."/>
            <person name="Oldroyd G.E."/>
            <person name="Geurts R."/>
            <person name="Cannon S.B."/>
            <person name="Udvardi M.K."/>
            <person name="Benedito V.A."/>
            <person name="Mayer K.F."/>
            <person name="Gouzy J."/>
            <person name="Schoof H."/>
            <person name="Van de Peer Y."/>
            <person name="Proost S."/>
            <person name="Cook D.R."/>
            <person name="Meyers B.C."/>
            <person name="Spannagl M."/>
            <person name="Cheung F."/>
            <person name="De Mita S."/>
            <person name="Krishnakumar V."/>
            <person name="Gundlach H."/>
            <person name="Zhou S."/>
            <person name="Mudge J."/>
            <person name="Bharti A.K."/>
            <person name="Murray J.D."/>
            <person name="Naoumkina M.A."/>
            <person name="Rosen B."/>
            <person name="Silverstein K.A."/>
            <person name="Tang H."/>
            <person name="Rombauts S."/>
            <person name="Zhao P.X."/>
            <person name="Zhou P."/>
            <person name="Barbe V."/>
            <person name="Bardou P."/>
            <person name="Bechner M."/>
            <person name="Bellec A."/>
            <person name="Berger A."/>
            <person name="Berges H."/>
            <person name="Bidwell S."/>
            <person name="Bisseling T."/>
            <person name="Choisne N."/>
            <person name="Couloux A."/>
            <person name="Denny R."/>
            <person name="Deshpande S."/>
            <person name="Dai X."/>
            <person name="Doyle J.J."/>
            <person name="Dudez A.M."/>
            <person name="Farmer A.D."/>
            <person name="Fouteau S."/>
            <person name="Franken C."/>
            <person name="Gibelin C."/>
            <person name="Gish J."/>
            <person name="Goldstein S."/>
            <person name="Gonzalez A.J."/>
            <person name="Green P.J."/>
            <person name="Hallab A."/>
            <person name="Hartog M."/>
            <person name="Hua A."/>
            <person name="Humphray S.J."/>
            <person name="Jeong D.H."/>
            <person name="Jing Y."/>
            <person name="Jocker A."/>
            <person name="Kenton S.M."/>
            <person name="Kim D.J."/>
            <person name="Klee K."/>
            <person name="Lai H."/>
            <person name="Lang C."/>
            <person name="Lin S."/>
            <person name="Macmil S.L."/>
            <person name="Magdelenat G."/>
            <person name="Matthews L."/>
            <person name="McCorrison J."/>
            <person name="Monaghan E.L."/>
            <person name="Mun J.H."/>
            <person name="Najar F.Z."/>
            <person name="Nicholson C."/>
            <person name="Noirot C."/>
            <person name="O'Bleness M."/>
            <person name="Paule C.R."/>
            <person name="Poulain J."/>
            <person name="Prion F."/>
            <person name="Qin B."/>
            <person name="Qu C."/>
            <person name="Retzel E.F."/>
            <person name="Riddle C."/>
            <person name="Sallet E."/>
            <person name="Samain S."/>
            <person name="Samson N."/>
            <person name="Sanders I."/>
            <person name="Saurat O."/>
            <person name="Scarpelli C."/>
            <person name="Schiex T."/>
            <person name="Segurens B."/>
            <person name="Severin A.J."/>
            <person name="Sherrier D.J."/>
            <person name="Shi R."/>
            <person name="Sims S."/>
            <person name="Singer S.R."/>
            <person name="Sinharoy S."/>
            <person name="Sterck L."/>
            <person name="Viollet A."/>
            <person name="Wang B.B."/>
            <person name="Wang K."/>
            <person name="Wang M."/>
            <person name="Wang X."/>
            <person name="Warfsmann J."/>
            <person name="Weissenbach J."/>
            <person name="White D.D."/>
            <person name="White J.D."/>
            <person name="Wiley G.B."/>
            <person name="Wincker P."/>
            <person name="Xing Y."/>
            <person name="Yang L."/>
            <person name="Yao Z."/>
            <person name="Ying F."/>
            <person name="Zhai J."/>
            <person name="Zhou L."/>
            <person name="Zuber A."/>
            <person name="Denarie J."/>
            <person name="Dixon R.A."/>
            <person name="May G.D."/>
            <person name="Schwartz D.C."/>
            <person name="Rogers J."/>
            <person name="Quetier F."/>
            <person name="Town C.D."/>
            <person name="Roe B.A."/>
        </authorList>
    </citation>
    <scope>NUCLEOTIDE SEQUENCE [LARGE SCALE GENOMIC DNA]</scope>
    <source>
        <strain evidence="5">A17</strain>
        <strain evidence="7 8">cv. Jemalong A17</strain>
    </source>
</reference>
<dbReference type="PANTHER" id="PTHR47976">
    <property type="entry name" value="G-TYPE LECTIN S-RECEPTOR-LIKE SERINE/THREONINE-PROTEIN KINASE SD2-5"/>
    <property type="match status" value="1"/>
</dbReference>
<dbReference type="PaxDb" id="3880-AET01344"/>
<dbReference type="Gene3D" id="2.90.10.10">
    <property type="entry name" value="Bulb-type lectin domain"/>
    <property type="match status" value="2"/>
</dbReference>
<evidence type="ECO:0000256" key="2">
    <source>
        <dbReference type="ARBA" id="ARBA00023157"/>
    </source>
</evidence>
<evidence type="ECO:0000256" key="3">
    <source>
        <dbReference type="ARBA" id="ARBA00023180"/>
    </source>
</evidence>
<keyword evidence="6" id="KW-0723">Serine/threonine-protein kinase</keyword>
<dbReference type="Pfam" id="PF01453">
    <property type="entry name" value="B_lectin"/>
    <property type="match status" value="1"/>
</dbReference>
<accession>G7LEC0</accession>
<dbReference type="PANTHER" id="PTHR47976:SF15">
    <property type="entry name" value="G-TYPE LECTIN S-RECEPTOR-LIKE SERINE_THREONINE-PROTEIN KINASE RLK1"/>
    <property type="match status" value="1"/>
</dbReference>
<keyword evidence="6" id="KW-0808">Transferase</keyword>
<dbReference type="OrthoDB" id="1930390at2759"/>
<dbReference type="STRING" id="3880.G7LEC0"/>
<dbReference type="Proteomes" id="UP000265566">
    <property type="component" value="Chromosome 8"/>
</dbReference>
<keyword evidence="1" id="KW-0732">Signal</keyword>
<dbReference type="KEGG" id="mtr:11430405"/>
<reference evidence="9" key="4">
    <citation type="journal article" date="2018" name="Nat. Plants">
        <title>Whole-genome landscape of Medicago truncatula symbiotic genes.</title>
        <authorList>
            <person name="Pecrix Y."/>
            <person name="Staton S.E."/>
            <person name="Sallet E."/>
            <person name="Lelandais-Briere C."/>
            <person name="Moreau S."/>
            <person name="Carrere S."/>
            <person name="Blein T."/>
            <person name="Jardinaud M.F."/>
            <person name="Latrasse D."/>
            <person name="Zouine M."/>
            <person name="Zahm M."/>
            <person name="Kreplak J."/>
            <person name="Mayjonade B."/>
            <person name="Satge C."/>
            <person name="Perez M."/>
            <person name="Cauet S."/>
            <person name="Marande W."/>
            <person name="Chantry-Darmon C."/>
            <person name="Lopez-Roques C."/>
            <person name="Bouchez O."/>
            <person name="Berard A."/>
            <person name="Debelle F."/>
            <person name="Munos S."/>
            <person name="Bendahmane A."/>
            <person name="Berges H."/>
            <person name="Niebel A."/>
            <person name="Buitink J."/>
            <person name="Frugier F."/>
            <person name="Benhamed M."/>
            <person name="Crespi M."/>
            <person name="Gouzy J."/>
            <person name="Gamas P."/>
        </authorList>
    </citation>
    <scope>NUCLEOTIDE SEQUENCE [LARGE SCALE GENOMIC DNA]</scope>
    <source>
        <strain evidence="9">cv. Jemalong A17</strain>
    </source>
</reference>
<dbReference type="SMART" id="SM00108">
    <property type="entry name" value="B_lectin"/>
    <property type="match status" value="1"/>
</dbReference>
<reference evidence="7" key="3">
    <citation type="submission" date="2015-04" db="UniProtKB">
        <authorList>
            <consortium name="EnsemblPlants"/>
        </authorList>
    </citation>
    <scope>IDENTIFICATION</scope>
    <source>
        <strain evidence="7">cv. Jemalong A17</strain>
    </source>
</reference>
<dbReference type="GO" id="GO:0004674">
    <property type="term" value="F:protein serine/threonine kinase activity"/>
    <property type="evidence" value="ECO:0007669"/>
    <property type="project" value="UniProtKB-KW"/>
</dbReference>
<dbReference type="PROSITE" id="PS50927">
    <property type="entry name" value="BULB_LECTIN"/>
    <property type="match status" value="1"/>
</dbReference>
<evidence type="ECO:0000313" key="7">
    <source>
        <dbReference type="EnsemblPlants" id="AET01344"/>
    </source>
</evidence>
<reference evidence="6" key="5">
    <citation type="journal article" date="2018" name="Nat. Plants">
        <title>Whole-genome landscape of Medicago truncatula symbiotic genes.</title>
        <authorList>
            <person name="Pecrix Y."/>
            <person name="Gamas P."/>
            <person name="Carrere S."/>
        </authorList>
    </citation>
    <scope>NUCLEOTIDE SEQUENCE</scope>
    <source>
        <tissue evidence="6">Leaves</tissue>
    </source>
</reference>
<proteinExistence type="predicted"/>
<dbReference type="EMBL" id="PSQE01000008">
    <property type="protein sequence ID" value="RHN38941.1"/>
    <property type="molecule type" value="Genomic_DNA"/>
</dbReference>
<dbReference type="InterPro" id="IPR001480">
    <property type="entry name" value="Bulb-type_lectin_dom"/>
</dbReference>
<dbReference type="EMBL" id="CM001224">
    <property type="protein sequence ID" value="AET01344.2"/>
    <property type="molecule type" value="Genomic_DNA"/>
</dbReference>
<dbReference type="FunFam" id="2.90.10.10:FF:000024">
    <property type="entry name" value="Uncharacterized protein"/>
    <property type="match status" value="1"/>
</dbReference>
<evidence type="ECO:0000259" key="4">
    <source>
        <dbReference type="PROSITE" id="PS50927"/>
    </source>
</evidence>
<sequence>MNMTEEEVRMVLGRKWPEAAGVAPRRQAQTKSTIVIGDSFTAQTSTSPWLLSPSGDFAFGFLPLKDTNLFLLSIWYPKISEKTVVWYANGDSPAPKGSKVELTANDGLVLTSPNGVRLWNTEGLNVKVSRGVLNDTGNFVLQDGKFNSLWETFKFPSDTLLPSQVVDKGRKLSSRLKETDFSKGRFELILQSDGNLVMHSINLPSGYVNENYFESNTIKSSTSSAGAQLVFDKSGYLYVLGENNEKYNVFEEESNVSTTQFYLRATLNFDGVFTLYKHPKSSTKSEGWTTVWSKPFNICTYTVSAGSGVCGYNSFCTLGDDKRPKCQCPKQYSLIDPNDPYGSCKPDFVQGCGEDDPSKKRNDLYEFEILIDTDWPLSDYVLQRPFTEEQCRKSCMDDCLCSVAIFRLGDSCWKKKLPLSNGRVDATLNGAKAFLKVRKDNASHGSTVPVTN</sequence>
<evidence type="ECO:0000313" key="5">
    <source>
        <dbReference type="EMBL" id="AET01344.2"/>
    </source>
</evidence>
<keyword evidence="8" id="KW-1185">Reference proteome</keyword>
<gene>
    <name evidence="7" type="primary">11430405</name>
    <name evidence="5" type="ordered locus">MTR_8g011430</name>
    <name evidence="6" type="ORF">MtrunA17_Chr8g0338511</name>
</gene>
<dbReference type="EC" id="2.7.11.1" evidence="6"/>
<dbReference type="FunFam" id="2.90.10.10:FF:000013">
    <property type="entry name" value="G-type lectin S-receptor-like serine/threonine-protein kinase LECRK1"/>
    <property type="match status" value="1"/>
</dbReference>
<evidence type="ECO:0000256" key="1">
    <source>
        <dbReference type="ARBA" id="ARBA00022729"/>
    </source>
</evidence>
<accession>A0A0C3XWF5</accession>
<dbReference type="CDD" id="cd00028">
    <property type="entry name" value="B_lectin"/>
    <property type="match status" value="1"/>
</dbReference>
<dbReference type="Proteomes" id="UP000002051">
    <property type="component" value="Chromosome 8"/>
</dbReference>
<organism evidence="5 8">
    <name type="scientific">Medicago truncatula</name>
    <name type="common">Barrel medic</name>
    <name type="synonym">Medicago tribuloides</name>
    <dbReference type="NCBI Taxonomy" id="3880"/>
    <lineage>
        <taxon>Eukaryota</taxon>
        <taxon>Viridiplantae</taxon>
        <taxon>Streptophyta</taxon>
        <taxon>Embryophyta</taxon>
        <taxon>Tracheophyta</taxon>
        <taxon>Spermatophyta</taxon>
        <taxon>Magnoliopsida</taxon>
        <taxon>eudicotyledons</taxon>
        <taxon>Gunneridae</taxon>
        <taxon>Pentapetalae</taxon>
        <taxon>rosids</taxon>
        <taxon>fabids</taxon>
        <taxon>Fabales</taxon>
        <taxon>Fabaceae</taxon>
        <taxon>Papilionoideae</taxon>
        <taxon>50 kb inversion clade</taxon>
        <taxon>NPAAA clade</taxon>
        <taxon>Hologalegina</taxon>
        <taxon>IRL clade</taxon>
        <taxon>Trifolieae</taxon>
        <taxon>Medicago</taxon>
    </lineage>
</organism>
<dbReference type="HOGENOM" id="CLU_000288_116_2_1"/>
<dbReference type="AlphaFoldDB" id="G7LEC0"/>
<keyword evidence="2" id="KW-1015">Disulfide bond</keyword>
<evidence type="ECO:0000313" key="9">
    <source>
        <dbReference type="Proteomes" id="UP000265566"/>
    </source>
</evidence>
<protein>
    <submittedName>
        <fullName evidence="5">Lectin kinase family protein</fullName>
    </submittedName>
    <submittedName>
        <fullName evidence="6">Putative non-specific serine/threonine protein kinase</fullName>
        <ecNumber evidence="6">2.7.11.1</ecNumber>
    </submittedName>
</protein>
<dbReference type="SUPFAM" id="SSF51110">
    <property type="entry name" value="alpha-D-mannose-specific plant lectins"/>
    <property type="match status" value="1"/>
</dbReference>
<reference evidence="5 8" key="2">
    <citation type="journal article" date="2014" name="BMC Genomics">
        <title>An improved genome release (version Mt4.0) for the model legume Medicago truncatula.</title>
        <authorList>
            <person name="Tang H."/>
            <person name="Krishnakumar V."/>
            <person name="Bidwell S."/>
            <person name="Rosen B."/>
            <person name="Chan A."/>
            <person name="Zhou S."/>
            <person name="Gentzbittel L."/>
            <person name="Childs K.L."/>
            <person name="Yandell M."/>
            <person name="Gundlach H."/>
            <person name="Mayer K.F."/>
            <person name="Schwartz D.C."/>
            <person name="Town C.D."/>
        </authorList>
    </citation>
    <scope>GENOME REANNOTATION</scope>
    <source>
        <strain evidence="7 8">cv. Jemalong A17</strain>
    </source>
</reference>
<dbReference type="InterPro" id="IPR036426">
    <property type="entry name" value="Bulb-type_lectin_dom_sf"/>
</dbReference>
<keyword evidence="5" id="KW-0418">Kinase</keyword>
<dbReference type="Gramene" id="rna44918">
    <property type="protein sequence ID" value="RHN38941.1"/>
    <property type="gene ID" value="gene44918"/>
</dbReference>
<name>G7LEC0_MEDTR</name>
<dbReference type="InterPro" id="IPR051343">
    <property type="entry name" value="G-type_lectin_kinases/EP1-like"/>
</dbReference>
<dbReference type="EnsemblPlants" id="AET01344">
    <property type="protein sequence ID" value="AET01344"/>
    <property type="gene ID" value="MTR_8g011430"/>
</dbReference>
<evidence type="ECO:0000313" key="8">
    <source>
        <dbReference type="Proteomes" id="UP000002051"/>
    </source>
</evidence>
<evidence type="ECO:0000313" key="6">
    <source>
        <dbReference type="EMBL" id="RHN38941.1"/>
    </source>
</evidence>